<accession>A0A6A8MFK1</accession>
<keyword evidence="2" id="KW-1185">Reference proteome</keyword>
<dbReference type="EMBL" id="VUMX01000023">
    <property type="protein sequence ID" value="MST87587.1"/>
    <property type="molecule type" value="Genomic_DNA"/>
</dbReference>
<proteinExistence type="predicted"/>
<reference evidence="1 2" key="1">
    <citation type="submission" date="2019-08" db="EMBL/GenBank/DDBJ databases">
        <title>In-depth cultivation of the pig gut microbiome towards novel bacterial diversity and tailored functional studies.</title>
        <authorList>
            <person name="Wylensek D."/>
            <person name="Hitch T.C.A."/>
            <person name="Clavel T."/>
        </authorList>
    </citation>
    <scope>NUCLEOTIDE SEQUENCE [LARGE SCALE GENOMIC DNA]</scope>
    <source>
        <strain evidence="1 2">Bifido-178-WT-2B</strain>
    </source>
</reference>
<dbReference type="AlphaFoldDB" id="A0A6A8MFK1"/>
<name>A0A6A8MFK1_9LACO</name>
<protein>
    <submittedName>
        <fullName evidence="1">Uncharacterized protein</fullName>
    </submittedName>
</protein>
<dbReference type="Proteomes" id="UP000438120">
    <property type="component" value="Unassembled WGS sequence"/>
</dbReference>
<evidence type="ECO:0000313" key="1">
    <source>
        <dbReference type="EMBL" id="MST87587.1"/>
    </source>
</evidence>
<evidence type="ECO:0000313" key="2">
    <source>
        <dbReference type="Proteomes" id="UP000438120"/>
    </source>
</evidence>
<gene>
    <name evidence="1" type="ORF">FYJ62_08115</name>
</gene>
<dbReference type="RefSeq" id="WP_154549192.1">
    <property type="nucleotide sequence ID" value="NZ_VUMX01000023.1"/>
</dbReference>
<organism evidence="1 2">
    <name type="scientific">Lactobacillus porci</name>
    <dbReference type="NCBI Taxonomy" id="2012477"/>
    <lineage>
        <taxon>Bacteria</taxon>
        <taxon>Bacillati</taxon>
        <taxon>Bacillota</taxon>
        <taxon>Bacilli</taxon>
        <taxon>Lactobacillales</taxon>
        <taxon>Lactobacillaceae</taxon>
        <taxon>Lactobacillus</taxon>
    </lineage>
</organism>
<comment type="caution">
    <text evidence="1">The sequence shown here is derived from an EMBL/GenBank/DDBJ whole genome shotgun (WGS) entry which is preliminary data.</text>
</comment>
<dbReference type="OrthoDB" id="2324276at2"/>
<sequence>MGLILLLIIIVAGIIIFINSRNEKKKQRALWKERQHEGYIPPMPVIKLDSVDGNNHLVVKNDSSVFFTPYEKGKAAWPGGVENFSVYYDHDNNHLLVLSLVQENAANIDFGEVDPDKAKKFLDIYQRMGGHIADHYELLTLNKVDSSDLNLDVKTNPAQVYVYTETSVNDGKKRIYFSPDPTSTPYKLLGLALSDAANGEKSVDMSLEDSKGIKGSVYTILPEASVKDLQDNFA</sequence>